<evidence type="ECO:0000256" key="2">
    <source>
        <dbReference type="ARBA" id="ARBA00022729"/>
    </source>
</evidence>
<evidence type="ECO:0000256" key="6">
    <source>
        <dbReference type="ARBA" id="ARBA00023316"/>
    </source>
</evidence>
<dbReference type="GO" id="GO:0009002">
    <property type="term" value="F:serine-type D-Ala-D-Ala carboxypeptidase activity"/>
    <property type="evidence" value="ECO:0007669"/>
    <property type="project" value="InterPro"/>
</dbReference>
<dbReference type="Proteomes" id="UP000238563">
    <property type="component" value="Unassembled WGS sequence"/>
</dbReference>
<feature type="chain" id="PRO_5015739765" evidence="10">
    <location>
        <begin position="30"/>
        <end position="292"/>
    </location>
</feature>
<gene>
    <name evidence="12" type="ORF">C5750_24965</name>
</gene>
<dbReference type="InterPro" id="IPR001967">
    <property type="entry name" value="Peptidase_S11_N"/>
</dbReference>
<evidence type="ECO:0000256" key="1">
    <source>
        <dbReference type="ARBA" id="ARBA00007164"/>
    </source>
</evidence>
<keyword evidence="5" id="KW-0573">Peptidoglycan synthesis</keyword>
<dbReference type="GO" id="GO:0008360">
    <property type="term" value="P:regulation of cell shape"/>
    <property type="evidence" value="ECO:0007669"/>
    <property type="project" value="UniProtKB-KW"/>
</dbReference>
<feature type="active site" description="Proton acceptor" evidence="7">
    <location>
        <position position="80"/>
    </location>
</feature>
<evidence type="ECO:0000256" key="3">
    <source>
        <dbReference type="ARBA" id="ARBA00022801"/>
    </source>
</evidence>
<feature type="domain" description="Peptidase S11 D-alanyl-D-alanine carboxypeptidase A N-terminal" evidence="11">
    <location>
        <begin position="45"/>
        <end position="269"/>
    </location>
</feature>
<dbReference type="EMBL" id="PVBT01000010">
    <property type="protein sequence ID" value="PRD49676.1"/>
    <property type="molecule type" value="Genomic_DNA"/>
</dbReference>
<evidence type="ECO:0000256" key="9">
    <source>
        <dbReference type="RuleBase" id="RU004016"/>
    </source>
</evidence>
<dbReference type="PROSITE" id="PS51257">
    <property type="entry name" value="PROKAR_LIPOPROTEIN"/>
    <property type="match status" value="1"/>
</dbReference>
<dbReference type="AlphaFoldDB" id="A0A2S9JA44"/>
<evidence type="ECO:0000313" key="12">
    <source>
        <dbReference type="EMBL" id="PRD49676.1"/>
    </source>
</evidence>
<feature type="signal peptide" evidence="10">
    <location>
        <begin position="1"/>
        <end position="29"/>
    </location>
</feature>
<evidence type="ECO:0000259" key="11">
    <source>
        <dbReference type="Pfam" id="PF00768"/>
    </source>
</evidence>
<dbReference type="PANTHER" id="PTHR21581">
    <property type="entry name" value="D-ALANYL-D-ALANINE CARBOXYPEPTIDASE"/>
    <property type="match status" value="1"/>
</dbReference>
<dbReference type="PANTHER" id="PTHR21581:SF6">
    <property type="entry name" value="TRAFFICKING PROTEIN PARTICLE COMPLEX SUBUNIT 12"/>
    <property type="match status" value="1"/>
</dbReference>
<evidence type="ECO:0000256" key="8">
    <source>
        <dbReference type="PIRSR" id="PIRSR618044-2"/>
    </source>
</evidence>
<evidence type="ECO:0000256" key="4">
    <source>
        <dbReference type="ARBA" id="ARBA00022960"/>
    </source>
</evidence>
<protein>
    <submittedName>
        <fullName evidence="12">D-alanyl-D-alanine carboxypeptidase</fullName>
    </submittedName>
</protein>
<keyword evidence="6" id="KW-0961">Cell wall biogenesis/degradation</keyword>
<evidence type="ECO:0000256" key="5">
    <source>
        <dbReference type="ARBA" id="ARBA00022984"/>
    </source>
</evidence>
<comment type="similarity">
    <text evidence="1 9">Belongs to the peptidase S11 family.</text>
</comment>
<dbReference type="GO" id="GO:0071555">
    <property type="term" value="P:cell wall organization"/>
    <property type="evidence" value="ECO:0007669"/>
    <property type="project" value="UniProtKB-KW"/>
</dbReference>
<evidence type="ECO:0000256" key="7">
    <source>
        <dbReference type="PIRSR" id="PIRSR618044-1"/>
    </source>
</evidence>
<accession>A0A2S9JA44</accession>
<comment type="caution">
    <text evidence="12">The sequence shown here is derived from an EMBL/GenBank/DDBJ whole genome shotgun (WGS) entry which is preliminary data.</text>
</comment>
<name>A0A2S9JA44_9HYPH</name>
<keyword evidence="12" id="KW-0645">Protease</keyword>
<keyword evidence="4" id="KW-0133">Cell shape</keyword>
<dbReference type="GO" id="GO:0006508">
    <property type="term" value="P:proteolysis"/>
    <property type="evidence" value="ECO:0007669"/>
    <property type="project" value="InterPro"/>
</dbReference>
<keyword evidence="13" id="KW-1185">Reference proteome</keyword>
<feature type="binding site" evidence="8">
    <location>
        <position position="239"/>
    </location>
    <ligand>
        <name>substrate</name>
    </ligand>
</feature>
<dbReference type="PRINTS" id="PR00725">
    <property type="entry name" value="DADACBPTASE1"/>
</dbReference>
<keyword evidence="3" id="KW-0378">Hydrolase</keyword>
<proteinExistence type="inferred from homology"/>
<keyword evidence="2 10" id="KW-0732">Signal</keyword>
<dbReference type="InterPro" id="IPR012338">
    <property type="entry name" value="Beta-lactam/transpept-like"/>
</dbReference>
<feature type="active site" evidence="7">
    <location>
        <position position="137"/>
    </location>
</feature>
<organism evidence="12 13">
    <name type="scientific">Phyllobacterium myrsinacearum</name>
    <dbReference type="NCBI Taxonomy" id="28101"/>
    <lineage>
        <taxon>Bacteria</taxon>
        <taxon>Pseudomonadati</taxon>
        <taxon>Pseudomonadota</taxon>
        <taxon>Alphaproteobacteria</taxon>
        <taxon>Hyphomicrobiales</taxon>
        <taxon>Phyllobacteriaceae</taxon>
        <taxon>Phyllobacterium</taxon>
    </lineage>
</organism>
<dbReference type="Gene3D" id="3.40.710.10">
    <property type="entry name" value="DD-peptidase/beta-lactamase superfamily"/>
    <property type="match status" value="1"/>
</dbReference>
<dbReference type="GO" id="GO:0009252">
    <property type="term" value="P:peptidoglycan biosynthetic process"/>
    <property type="evidence" value="ECO:0007669"/>
    <property type="project" value="UniProtKB-KW"/>
</dbReference>
<evidence type="ECO:0000256" key="10">
    <source>
        <dbReference type="SAM" id="SignalP"/>
    </source>
</evidence>
<dbReference type="InterPro" id="IPR018044">
    <property type="entry name" value="Peptidase_S11"/>
</dbReference>
<dbReference type="SUPFAM" id="SSF56601">
    <property type="entry name" value="beta-lactamase/transpeptidase-like"/>
    <property type="match status" value="1"/>
</dbReference>
<reference evidence="12 13" key="1">
    <citation type="submission" date="2018-02" db="EMBL/GenBank/DDBJ databases">
        <title>The draft genome of Phyllobacterium myrsinacearum DSM5892.</title>
        <authorList>
            <person name="Li L."/>
            <person name="Liu L."/>
            <person name="Zhang X."/>
            <person name="Wang T."/>
        </authorList>
    </citation>
    <scope>NUCLEOTIDE SEQUENCE [LARGE SCALE GENOMIC DNA]</scope>
    <source>
        <strain evidence="12 13">DSM 5892</strain>
    </source>
</reference>
<feature type="active site" description="Acyl-ester intermediate" evidence="7">
    <location>
        <position position="77"/>
    </location>
</feature>
<sequence>MNVPRVFHPLSLMSKCVALFVLVVGMASGCTTTSALQPVATTVPASITEKSASIVVDGSTGAVLYQASADLPRIPASLTKMMTLYLTFEALESGRLTKNTVIPVSAHAASQAPSKLGFKPGQSIDVDTAIKAIVVKSANDVAVALAEAIGGSEPQFAALMTAKARQLGMKGTTFNNASGLPDPLQVTTARDMALLGMALRRHFPQQYYYFSLHEFMFNGKLVEGHNRVLAKLNGADGIKTGYVRASGFNIVTSVNDNGRKLVAVVMGGDTAKARDQQVVDLVHSYLSMAASR</sequence>
<evidence type="ECO:0000313" key="13">
    <source>
        <dbReference type="Proteomes" id="UP000238563"/>
    </source>
</evidence>
<keyword evidence="12" id="KW-0121">Carboxypeptidase</keyword>
<dbReference type="Pfam" id="PF00768">
    <property type="entry name" value="Peptidase_S11"/>
    <property type="match status" value="1"/>
</dbReference>
<dbReference type="OrthoDB" id="9795979at2"/>